<evidence type="ECO:0000313" key="2">
    <source>
        <dbReference type="EMBL" id="VFJ51535.1"/>
    </source>
</evidence>
<dbReference type="InterPro" id="IPR036457">
    <property type="entry name" value="PPM-type-like_dom_sf"/>
</dbReference>
<dbReference type="Pfam" id="PF13672">
    <property type="entry name" value="PP2C_2"/>
    <property type="match status" value="1"/>
</dbReference>
<reference evidence="2" key="1">
    <citation type="submission" date="2019-02" db="EMBL/GenBank/DDBJ databases">
        <authorList>
            <person name="Gruber-Vodicka R. H."/>
            <person name="Seah K. B. B."/>
        </authorList>
    </citation>
    <scope>NUCLEOTIDE SEQUENCE</scope>
    <source>
        <strain evidence="2">BECK_DK47</strain>
    </source>
</reference>
<gene>
    <name evidence="2" type="ORF">BECKDK2373B_GA0170837_103325</name>
</gene>
<protein>
    <submittedName>
        <fullName evidence="2">Protein phosphatase 2C</fullName>
    </submittedName>
</protein>
<name>A0A450SFD0_9GAMM</name>
<dbReference type="AlphaFoldDB" id="A0A450SFD0"/>
<organism evidence="2">
    <name type="scientific">Candidatus Kentrum sp. DK</name>
    <dbReference type="NCBI Taxonomy" id="2126562"/>
    <lineage>
        <taxon>Bacteria</taxon>
        <taxon>Pseudomonadati</taxon>
        <taxon>Pseudomonadota</taxon>
        <taxon>Gammaproteobacteria</taxon>
        <taxon>Candidatus Kentrum</taxon>
    </lineage>
</organism>
<evidence type="ECO:0000259" key="1">
    <source>
        <dbReference type="Pfam" id="PF13672"/>
    </source>
</evidence>
<dbReference type="Gene3D" id="3.60.40.10">
    <property type="entry name" value="PPM-type phosphatase domain"/>
    <property type="match status" value="1"/>
</dbReference>
<dbReference type="EMBL" id="CAADEX010000033">
    <property type="protein sequence ID" value="VFJ51535.1"/>
    <property type="molecule type" value="Genomic_DNA"/>
</dbReference>
<dbReference type="SUPFAM" id="SSF81606">
    <property type="entry name" value="PP2C-like"/>
    <property type="match status" value="1"/>
</dbReference>
<sequence>MNWRTVAASVVGTAHTRNGDDCQDSCIAQVETSPDHAPLLFIAVADGAGSAMHGGEGAELAIEASTNFIARMCEQPEFAMNDDLAVRCIISIREIIYARAEEQGVSARDYACTFLGVLSSPQGTLVMQIGDGAVVLDVGEGLHVSIIPMSGEYANMTYFVTDEDAIDILKTKLYPNMAAKVAAFTDGIQRLAVNMKTNTAHEPFFDPLFQVLSSSLPEQEEQLRSALVDFLNKEEIDERTDDDKTLALAVSVE</sequence>
<accession>A0A450SFD0</accession>
<dbReference type="InterPro" id="IPR001932">
    <property type="entry name" value="PPM-type_phosphatase-like_dom"/>
</dbReference>
<feature type="domain" description="PPM-type phosphatase" evidence="1">
    <location>
        <begin position="11"/>
        <end position="231"/>
    </location>
</feature>
<proteinExistence type="predicted"/>